<comment type="caution">
    <text evidence="2">The sequence shown here is derived from an EMBL/GenBank/DDBJ whole genome shotgun (WGS) entry which is preliminary data.</text>
</comment>
<dbReference type="RefSeq" id="WP_010012060.1">
    <property type="nucleotide sequence ID" value="NZ_AZCN01000006.1"/>
</dbReference>
<dbReference type="Proteomes" id="UP000051181">
    <property type="component" value="Unassembled WGS sequence"/>
</dbReference>
<name>A0A0R1FAZ3_9LACO</name>
<dbReference type="GO" id="GO:0016758">
    <property type="term" value="F:hexosyltransferase activity"/>
    <property type="evidence" value="ECO:0007669"/>
    <property type="project" value="UniProtKB-ARBA"/>
</dbReference>
<dbReference type="InterPro" id="IPR001173">
    <property type="entry name" value="Glyco_trans_2-like"/>
</dbReference>
<dbReference type="PATRIC" id="fig|913848.6.peg.2006"/>
<dbReference type="AlphaFoldDB" id="A0A0R1FAZ3"/>
<dbReference type="PANTHER" id="PTHR22916:SF3">
    <property type="entry name" value="UDP-GLCNAC:BETAGAL BETA-1,3-N-ACETYLGLUCOSAMINYLTRANSFERASE-LIKE PROTEIN 1"/>
    <property type="match status" value="1"/>
</dbReference>
<dbReference type="PANTHER" id="PTHR22916">
    <property type="entry name" value="GLYCOSYLTRANSFERASE"/>
    <property type="match status" value="1"/>
</dbReference>
<proteinExistence type="predicted"/>
<gene>
    <name evidence="2" type="ORF">FD22_GL001964</name>
</gene>
<dbReference type="GeneID" id="65917943"/>
<evidence type="ECO:0000313" key="3">
    <source>
        <dbReference type="Proteomes" id="UP000051181"/>
    </source>
</evidence>
<keyword evidence="2" id="KW-0808">Transferase</keyword>
<organism evidence="2 3">
    <name type="scientific">Loigolactobacillus coryniformis subsp. coryniformis KCTC 3167 = DSM 20001</name>
    <dbReference type="NCBI Taxonomy" id="913848"/>
    <lineage>
        <taxon>Bacteria</taxon>
        <taxon>Bacillati</taxon>
        <taxon>Bacillota</taxon>
        <taxon>Bacilli</taxon>
        <taxon>Lactobacillales</taxon>
        <taxon>Lactobacillaceae</taxon>
        <taxon>Loigolactobacillus</taxon>
    </lineage>
</organism>
<dbReference type="SUPFAM" id="SSF53448">
    <property type="entry name" value="Nucleotide-diphospho-sugar transferases"/>
    <property type="match status" value="1"/>
</dbReference>
<sequence>MKSLSLIVSCYNSEDYVERCVNSLLLGGEEVEILLVDDGSNDRTPQIIDYYAHKFPGIVRAIHQANGGPGAAINAGLHAATGLYTKIVDSDDWLDATAYQQVLDFLRETNRQGEALDMIVSNYIYDRQGARHKKVMRYPTILPQGQVFGWQDVRFPAGKYLLMHAIIYRTSLLRDEAKLELPRHTFYVDNIYVFEPLPFVKKIYYLNVELYHYFIGRADQSVNEDVMLSRIDQQLKINRRLIIFYAENITDSSPVSQYMEKYVEIITTVSSILLVKGGTPRYLALKKDLWRFVKQYDETLYKQLRHGAFGIGVHLPGKIGRKTAVGAYHIAQRMYGFN</sequence>
<protein>
    <submittedName>
        <fullName evidence="2">Glycosyltransferase</fullName>
    </submittedName>
</protein>
<accession>A0A0R1FAZ3</accession>
<dbReference type="InterPro" id="IPR029044">
    <property type="entry name" value="Nucleotide-diphossugar_trans"/>
</dbReference>
<evidence type="ECO:0000259" key="1">
    <source>
        <dbReference type="Pfam" id="PF00535"/>
    </source>
</evidence>
<dbReference type="Gene3D" id="3.90.550.10">
    <property type="entry name" value="Spore Coat Polysaccharide Biosynthesis Protein SpsA, Chain A"/>
    <property type="match status" value="1"/>
</dbReference>
<dbReference type="eggNOG" id="COG0463">
    <property type="taxonomic scope" value="Bacteria"/>
</dbReference>
<reference evidence="2 3" key="1">
    <citation type="journal article" date="2015" name="Genome Announc.">
        <title>Expanding the biotechnology potential of lactobacilli through comparative genomics of 213 strains and associated genera.</title>
        <authorList>
            <person name="Sun Z."/>
            <person name="Harris H.M."/>
            <person name="McCann A."/>
            <person name="Guo C."/>
            <person name="Argimon S."/>
            <person name="Zhang W."/>
            <person name="Yang X."/>
            <person name="Jeffery I.B."/>
            <person name="Cooney J.C."/>
            <person name="Kagawa T.F."/>
            <person name="Liu W."/>
            <person name="Song Y."/>
            <person name="Salvetti E."/>
            <person name="Wrobel A."/>
            <person name="Rasinkangas P."/>
            <person name="Parkhill J."/>
            <person name="Rea M.C."/>
            <person name="O'Sullivan O."/>
            <person name="Ritari J."/>
            <person name="Douillard F.P."/>
            <person name="Paul Ross R."/>
            <person name="Yang R."/>
            <person name="Briner A.E."/>
            <person name="Felis G.E."/>
            <person name="de Vos W.M."/>
            <person name="Barrangou R."/>
            <person name="Klaenhammer T.R."/>
            <person name="Caufield P.W."/>
            <person name="Cui Y."/>
            <person name="Zhang H."/>
            <person name="O'Toole P.W."/>
        </authorList>
    </citation>
    <scope>NUCLEOTIDE SEQUENCE [LARGE SCALE GENOMIC DNA]</scope>
    <source>
        <strain evidence="2 3">DSM 20001</strain>
    </source>
</reference>
<dbReference type="Pfam" id="PF00535">
    <property type="entry name" value="Glycos_transf_2"/>
    <property type="match status" value="1"/>
</dbReference>
<evidence type="ECO:0000313" key="2">
    <source>
        <dbReference type="EMBL" id="KRK18904.1"/>
    </source>
</evidence>
<feature type="domain" description="Glycosyltransferase 2-like" evidence="1">
    <location>
        <begin position="5"/>
        <end position="132"/>
    </location>
</feature>
<dbReference type="CDD" id="cd00761">
    <property type="entry name" value="Glyco_tranf_GTA_type"/>
    <property type="match status" value="1"/>
</dbReference>
<dbReference type="EMBL" id="AZCN01000006">
    <property type="protein sequence ID" value="KRK18904.1"/>
    <property type="molecule type" value="Genomic_DNA"/>
</dbReference>